<accession>A0ABW2TGQ9</accession>
<gene>
    <name evidence="1" type="ORF">ACFQV2_03450</name>
</gene>
<comment type="caution">
    <text evidence="1">The sequence shown here is derived from an EMBL/GenBank/DDBJ whole genome shotgun (WGS) entry which is preliminary data.</text>
</comment>
<proteinExistence type="predicted"/>
<reference evidence="2" key="1">
    <citation type="journal article" date="2019" name="Int. J. Syst. Evol. Microbiol.">
        <title>The Global Catalogue of Microorganisms (GCM) 10K type strain sequencing project: providing services to taxonomists for standard genome sequencing and annotation.</title>
        <authorList>
            <consortium name="The Broad Institute Genomics Platform"/>
            <consortium name="The Broad Institute Genome Sequencing Center for Infectious Disease"/>
            <person name="Wu L."/>
            <person name="Ma J."/>
        </authorList>
    </citation>
    <scope>NUCLEOTIDE SEQUENCE [LARGE SCALE GENOMIC DNA]</scope>
    <source>
        <strain evidence="2">JCM 17695</strain>
    </source>
</reference>
<sequence>MSGYRKILPWSRFRPVMGPLPVESWFRVPGLLRFGCPWPWQVAESSSLLHPDGDHDDTAVLATLEAPRSHGRARLLVWLEPNPVDLTRDPAPGLEQLYQGRAVETRAVLLDGRRAVAVEVDAPGARRVARLVADSGRGDPVHAELDVPRASAQGYRPHWDTMLATWQWL</sequence>
<dbReference type="Proteomes" id="UP001596512">
    <property type="component" value="Unassembled WGS sequence"/>
</dbReference>
<name>A0ABW2TGQ9_9PSEU</name>
<evidence type="ECO:0000313" key="1">
    <source>
        <dbReference type="EMBL" id="MFC7612834.1"/>
    </source>
</evidence>
<organism evidence="1 2">
    <name type="scientific">Actinokineospora soli</name>
    <dbReference type="NCBI Taxonomy" id="1048753"/>
    <lineage>
        <taxon>Bacteria</taxon>
        <taxon>Bacillati</taxon>
        <taxon>Actinomycetota</taxon>
        <taxon>Actinomycetes</taxon>
        <taxon>Pseudonocardiales</taxon>
        <taxon>Pseudonocardiaceae</taxon>
        <taxon>Actinokineospora</taxon>
    </lineage>
</organism>
<protein>
    <submittedName>
        <fullName evidence="1">Uncharacterized protein</fullName>
    </submittedName>
</protein>
<evidence type="ECO:0000313" key="2">
    <source>
        <dbReference type="Proteomes" id="UP001596512"/>
    </source>
</evidence>
<keyword evidence="2" id="KW-1185">Reference proteome</keyword>
<dbReference type="EMBL" id="JBHTEY010000004">
    <property type="protein sequence ID" value="MFC7612834.1"/>
    <property type="molecule type" value="Genomic_DNA"/>
</dbReference>